<accession>N6U842</accession>
<dbReference type="Proteomes" id="UP000012429">
    <property type="component" value="Unassembled WGS sequence"/>
</dbReference>
<reference evidence="1 2" key="1">
    <citation type="journal article" date="2012" name="BMC Genomics">
        <title>Genomic basis of broad host range and environmental adaptability of Rhizobium tropici CIAT 899 and Rhizobium sp. PRF 81 which are used in inoculants for common bean (Phaseolus vulgaris L.).</title>
        <authorList>
            <person name="Ormeno-Orrillo E."/>
            <person name="Menna P."/>
            <person name="Almeida L.G."/>
            <person name="Ollero F.J."/>
            <person name="Nicolas M.F."/>
            <person name="Pains Rodrigues E."/>
            <person name="Shigueyoshi Nakatani A."/>
            <person name="Silva Batista J.S."/>
            <person name="Oliveira Chueire L.M."/>
            <person name="Souza R.C."/>
            <person name="Ribeiro Vasconcelos A.T."/>
            <person name="Megias M."/>
            <person name="Hungria M."/>
            <person name="Martinez-Romero E."/>
        </authorList>
    </citation>
    <scope>NUCLEOTIDE SEQUENCE [LARGE SCALE GENOMIC DNA]</scope>
    <source>
        <strain evidence="1 2">PRF 81</strain>
    </source>
</reference>
<dbReference type="EMBL" id="AQHN01000013">
    <property type="protein sequence ID" value="ENN88734.1"/>
    <property type="molecule type" value="Genomic_DNA"/>
</dbReference>
<keyword evidence="2" id="KW-1185">Reference proteome</keyword>
<evidence type="ECO:0000313" key="2">
    <source>
        <dbReference type="Proteomes" id="UP000012429"/>
    </source>
</evidence>
<evidence type="ECO:0000313" key="1">
    <source>
        <dbReference type="EMBL" id="ENN88734.1"/>
    </source>
</evidence>
<sequence>MHRLGRAQQLARRAIEQFLEAAIEIGNIVEAGRIGHFGDGRGVALFLELLDLFAGKAQSLVANDGRAGHAHALEILLQSADRHAEPRRQPFGIEIRICEVLVDQNIDHLHAPAGAVVQRIQTRRLDARRQKGLAGRIEHQLAQMRRGHIVFRRGHHLGDQCPQHHRHRIGGDKLARDVEIDPAVGIHQLPGQMQRQMIGEVSSKIEGRGTGGVDENAFADIENVLLAGMFDAADALELQDQEQMFIGVAPDVVPIAMDIVEVVGHMGELHAADIDAACRADDAIAALHHMRVEIAADALEIVHPLIIGYRRPAPFDETAILQQIQLCLPTVSALMETATDPRSRQLNS</sequence>
<gene>
    <name evidence="1" type="ORF">RHSP_43255</name>
</gene>
<proteinExistence type="predicted"/>
<dbReference type="AlphaFoldDB" id="N6U842"/>
<organism evidence="1 2">
    <name type="scientific">Rhizobium freirei PRF 81</name>
    <dbReference type="NCBI Taxonomy" id="363754"/>
    <lineage>
        <taxon>Bacteria</taxon>
        <taxon>Pseudomonadati</taxon>
        <taxon>Pseudomonadota</taxon>
        <taxon>Alphaproteobacteria</taxon>
        <taxon>Hyphomicrobiales</taxon>
        <taxon>Rhizobiaceae</taxon>
        <taxon>Rhizobium/Agrobacterium group</taxon>
        <taxon>Rhizobium</taxon>
    </lineage>
</organism>
<comment type="caution">
    <text evidence="1">The sequence shown here is derived from an EMBL/GenBank/DDBJ whole genome shotgun (WGS) entry which is preliminary data.</text>
</comment>
<name>N6U842_9HYPH</name>
<protein>
    <submittedName>
        <fullName evidence="1">Uncharacterized protein</fullName>
    </submittedName>
</protein>